<feature type="compositionally biased region" description="Basic and acidic residues" evidence="4">
    <location>
        <begin position="331"/>
        <end position="344"/>
    </location>
</feature>
<feature type="compositionally biased region" description="Polar residues" evidence="4">
    <location>
        <begin position="199"/>
        <end position="212"/>
    </location>
</feature>
<evidence type="ECO:0000256" key="3">
    <source>
        <dbReference type="ARBA" id="ARBA00023242"/>
    </source>
</evidence>
<dbReference type="CDD" id="cd17745">
    <property type="entry name" value="BRCT_p53bp1_rpt1"/>
    <property type="match status" value="1"/>
</dbReference>
<dbReference type="PANTHER" id="PTHR15321:SF3">
    <property type="entry name" value="TP53-BINDING PROTEIN 1"/>
    <property type="match status" value="1"/>
</dbReference>
<dbReference type="SMART" id="SM00292">
    <property type="entry name" value="BRCT"/>
    <property type="match status" value="1"/>
</dbReference>
<dbReference type="EC" id="4.6.1.16" evidence="6"/>
<feature type="domain" description="BRCT" evidence="5">
    <location>
        <begin position="1148"/>
        <end position="1254"/>
    </location>
</feature>
<comment type="subcellular location">
    <subcellularLocation>
        <location evidence="1">Nucleus</location>
    </subcellularLocation>
</comment>
<feature type="compositionally biased region" description="Polar residues" evidence="4">
    <location>
        <begin position="566"/>
        <end position="576"/>
    </location>
</feature>
<dbReference type="InterPro" id="IPR041297">
    <property type="entry name" value="Crb2_Tudor"/>
</dbReference>
<feature type="compositionally biased region" description="Basic and acidic residues" evidence="4">
    <location>
        <begin position="784"/>
        <end position="794"/>
    </location>
</feature>
<evidence type="ECO:0000256" key="4">
    <source>
        <dbReference type="SAM" id="MobiDB-lite"/>
    </source>
</evidence>
<accession>A0AAN6EP46</accession>
<feature type="region of interest" description="Disordered" evidence="4">
    <location>
        <begin position="274"/>
        <end position="485"/>
    </location>
</feature>
<feature type="region of interest" description="Disordered" evidence="4">
    <location>
        <begin position="502"/>
        <end position="703"/>
    </location>
</feature>
<comment type="caution">
    <text evidence="6">The sequence shown here is derived from an EMBL/GenBank/DDBJ whole genome shotgun (WGS) entry which is preliminary data.</text>
</comment>
<dbReference type="PROSITE" id="PS50172">
    <property type="entry name" value="BRCT"/>
    <property type="match status" value="1"/>
</dbReference>
<protein>
    <submittedName>
        <fullName evidence="6">Radiation sensitive protein rad9</fullName>
        <ecNumber evidence="6">4.6.1.16</ecNumber>
    </submittedName>
</protein>
<dbReference type="Pfam" id="PF00533">
    <property type="entry name" value="BRCT"/>
    <property type="match status" value="1"/>
</dbReference>
<evidence type="ECO:0000256" key="2">
    <source>
        <dbReference type="ARBA" id="ARBA00022763"/>
    </source>
</evidence>
<feature type="compositionally biased region" description="Polar residues" evidence="4">
    <location>
        <begin position="647"/>
        <end position="679"/>
    </location>
</feature>
<keyword evidence="6" id="KW-0456">Lyase</keyword>
<dbReference type="Proteomes" id="UP001161757">
    <property type="component" value="Unassembled WGS sequence"/>
</dbReference>
<dbReference type="InterPro" id="IPR047252">
    <property type="entry name" value="TP53BP1-like"/>
</dbReference>
<dbReference type="GO" id="GO:0000213">
    <property type="term" value="F:tRNA-intron lyase activity"/>
    <property type="evidence" value="ECO:0007669"/>
    <property type="project" value="UniProtKB-EC"/>
</dbReference>
<dbReference type="Gene3D" id="3.40.50.10190">
    <property type="entry name" value="BRCT domain"/>
    <property type="match status" value="1"/>
</dbReference>
<feature type="region of interest" description="Disordered" evidence="4">
    <location>
        <begin position="1395"/>
        <end position="1466"/>
    </location>
</feature>
<evidence type="ECO:0000259" key="5">
    <source>
        <dbReference type="PROSITE" id="PS50172"/>
    </source>
</evidence>
<dbReference type="GO" id="GO:0042393">
    <property type="term" value="F:histone binding"/>
    <property type="evidence" value="ECO:0007669"/>
    <property type="project" value="TreeGrafter"/>
</dbReference>
<dbReference type="GO" id="GO:0045944">
    <property type="term" value="P:positive regulation of transcription by RNA polymerase II"/>
    <property type="evidence" value="ECO:0007669"/>
    <property type="project" value="TreeGrafter"/>
</dbReference>
<dbReference type="Pfam" id="PF18115">
    <property type="entry name" value="Tudor_3"/>
    <property type="match status" value="1"/>
</dbReference>
<evidence type="ECO:0000313" key="7">
    <source>
        <dbReference type="Proteomes" id="UP001161757"/>
    </source>
</evidence>
<organism evidence="6 7">
    <name type="scientific">Exophiala dermatitidis</name>
    <name type="common">Black yeast-like fungus</name>
    <name type="synonym">Wangiella dermatitidis</name>
    <dbReference type="NCBI Taxonomy" id="5970"/>
    <lineage>
        <taxon>Eukaryota</taxon>
        <taxon>Fungi</taxon>
        <taxon>Dikarya</taxon>
        <taxon>Ascomycota</taxon>
        <taxon>Pezizomycotina</taxon>
        <taxon>Eurotiomycetes</taxon>
        <taxon>Chaetothyriomycetidae</taxon>
        <taxon>Chaetothyriales</taxon>
        <taxon>Herpotrichiellaceae</taxon>
        <taxon>Exophiala</taxon>
    </lineage>
</organism>
<feature type="compositionally biased region" description="Acidic residues" evidence="4">
    <location>
        <begin position="444"/>
        <end position="455"/>
    </location>
</feature>
<feature type="compositionally biased region" description="Basic and acidic residues" evidence="4">
    <location>
        <begin position="410"/>
        <end position="424"/>
    </location>
</feature>
<gene>
    <name evidence="6" type="primary">RAD9</name>
    <name evidence="6" type="ORF">HRR80_007954</name>
</gene>
<feature type="region of interest" description="Disordered" evidence="4">
    <location>
        <begin position="1324"/>
        <end position="1359"/>
    </location>
</feature>
<evidence type="ECO:0000256" key="1">
    <source>
        <dbReference type="ARBA" id="ARBA00004123"/>
    </source>
</evidence>
<dbReference type="InterPro" id="IPR036420">
    <property type="entry name" value="BRCT_dom_sf"/>
</dbReference>
<dbReference type="SUPFAM" id="SSF52113">
    <property type="entry name" value="BRCT domain"/>
    <property type="match status" value="1"/>
</dbReference>
<proteinExistence type="predicted"/>
<dbReference type="InterPro" id="IPR001357">
    <property type="entry name" value="BRCT_dom"/>
</dbReference>
<feature type="region of interest" description="Disordered" evidence="4">
    <location>
        <begin position="734"/>
        <end position="925"/>
    </location>
</feature>
<sequence>MDSHGLMEGESESLDISSLKYAVLQPRQFDSEESQFLQHRQPDVTAATYAKFSQSQPATRVAASSLPDTVPGLAGTVPDSQQLLPFDVGPEDRLGSLPPAVALSKAVSAIQKMNSQGSDAATQELSPSHFESILNTRSRSVVQYHGPTQDGDEEEEGNGETQMTLHEGDEGHIDIVSSLVSPLARGQAKDLDSDPVDFSPSQSQRALSQFPESQRFKTPATAGKKRRHNGETVDSPALPRNPLLLRGSADDNDAAVMGLSQAFAATQANTSPFVGNGALPELPSDRPSPKIQLQPRPVTAASSSPNMRPISTPFQRASTEPAARYVSSKESQAERGERQAKIRQQELVMNGEESDDGFDDEPSSMTRYRRERQIEQRIRATFQRLSSPRPRSARGASVPKSSPIRSRTHRSSDVKLSKAKRTEVDGDSNSSSPAPSSPVRPGGESEEETEQEDDSQIAVRRSSQVRGSLPDEDKENCSQGGSQIPETAARLLRVMTELPAQVQDSPLLRRERGPNVTADRSTVPLSSGLFAVADSQPSQPHGQQHLPATRAPKSTDGEGGVERVPQSPSGSPQPTEVPSKDGSEQQRTGGKPTDSASHDVDDADAGTDQAPSSRQQPRSTIPETSSNEQGQTSRSTGKTGEKEQSSDSRGQFETAQSRLPPSSAGTGQENALQLSSPPIATTPPGYRRRRLAEIAGEPSPLKSQVSFNASDALKIDQNFLSPLQKSPMMDLTAVEVIPMPPSPSRGVDVDQSANEQPQTAEDRPKPYEDDINNTHANTSDSEDEAPRPGGRVEKPVSSSLRRERKPSAKLVATLESHSKTPRTVSTSRRATWDLDASPPQTSVPVVKSSKLKRKADPCEDPQSATKRSLTKRLKSVKDKLSPRTAVVSETHHEQPQTYPQERPVSAAAASGEQGHDPAHPVAPPAATTESIVAPNMVFAAFNGKTIAYYPALCLGPANAEHTRFRIQWEGYDPDEIDEHGIRALDLQIGDQVKVNMDGFPKVSYVVRGFKDKVSEVDDQAPPEMTITDRQGHKTLLVAPKQRKSLPTNMSTDAVKEVPVSAIYLASNMWGQMRDRVYKYKDSAEVVGVGPTLSSSAISTPRERRSSTPTTPSSRNRRNVAVVIPSMPTGTSGLGGAAAPPQQPLVGVQRDGIFANMAFAISYEDQARKSSLVDLIQANGGVILDQSFLDLLEPDSIDLKPQFADLSFTALLTERHSRKEKYMQALALGLPCLSGKWVEACMRANRPMDWTTYLLPAGESAELDGAVKSRILNAAVAATVNNNNNAANDDVATTTVKVKDMILARPNILAGSRVIVVMGTGSGNGNGNNSAALRGKKSAKGNGGRFTKANVKGKKAAEARTAQARRKPYLFLIRALGAATIQTEPDLVSAKTRLVEEQGSTSKAKTNANAKPTDNSKIQSRSSRTYTAAAGKNDANDHDGDGVTAGGDGDKDGQVGFDATKTTTTSTTTAAAATTAPGVTNTWVFVDDADVTAARTMFAGLGHDGNGNVKVLCNEDLVQTLILGKLWIG</sequence>
<name>A0AAN6EP46_EXODE</name>
<dbReference type="GO" id="GO:0000077">
    <property type="term" value="P:DNA damage checkpoint signaling"/>
    <property type="evidence" value="ECO:0007669"/>
    <property type="project" value="TreeGrafter"/>
</dbReference>
<dbReference type="PANTHER" id="PTHR15321">
    <property type="entry name" value="TUMOR SUPPRESSOR P53-BINDING PROTEIN 1"/>
    <property type="match status" value="1"/>
</dbReference>
<dbReference type="GO" id="GO:0005634">
    <property type="term" value="C:nucleus"/>
    <property type="evidence" value="ECO:0007669"/>
    <property type="project" value="UniProtKB-SubCell"/>
</dbReference>
<feature type="region of interest" description="Disordered" evidence="4">
    <location>
        <begin position="66"/>
        <end position="91"/>
    </location>
</feature>
<keyword evidence="3" id="KW-0539">Nucleus</keyword>
<feature type="region of interest" description="Disordered" evidence="4">
    <location>
        <begin position="114"/>
        <end position="246"/>
    </location>
</feature>
<keyword evidence="2" id="KW-0227">DNA damage</keyword>
<dbReference type="Gene3D" id="2.30.30.140">
    <property type="match status" value="1"/>
</dbReference>
<dbReference type="EMBL" id="JAJGCB010000020">
    <property type="protein sequence ID" value="KAJ8988179.1"/>
    <property type="molecule type" value="Genomic_DNA"/>
</dbReference>
<dbReference type="InterPro" id="IPR047249">
    <property type="entry name" value="BRCT_p53bp1-like_rpt1"/>
</dbReference>
<feature type="compositionally biased region" description="Polar residues" evidence="4">
    <location>
        <begin position="114"/>
        <end position="126"/>
    </location>
</feature>
<evidence type="ECO:0000313" key="6">
    <source>
        <dbReference type="EMBL" id="KAJ8988179.1"/>
    </source>
</evidence>
<feature type="compositionally biased region" description="Polar residues" evidence="4">
    <location>
        <begin position="1397"/>
        <end position="1425"/>
    </location>
</feature>
<feature type="compositionally biased region" description="Polar residues" evidence="4">
    <location>
        <begin position="609"/>
        <end position="638"/>
    </location>
</feature>
<reference evidence="6" key="1">
    <citation type="submission" date="2023-01" db="EMBL/GenBank/DDBJ databases">
        <title>Exophiala dermititidis isolated from Cystic Fibrosis Patient.</title>
        <authorList>
            <person name="Kurbessoian T."/>
            <person name="Crocker A."/>
            <person name="Murante D."/>
            <person name="Hogan D.A."/>
            <person name="Stajich J.E."/>
        </authorList>
    </citation>
    <scope>NUCLEOTIDE SEQUENCE</scope>
    <source>
        <strain evidence="6">Ex8</strain>
    </source>
</reference>
<feature type="compositionally biased region" description="Low complexity" evidence="4">
    <location>
        <begin position="384"/>
        <end position="397"/>
    </location>
</feature>
<feature type="compositionally biased region" description="Acidic residues" evidence="4">
    <location>
        <begin position="352"/>
        <end position="362"/>
    </location>
</feature>
<feature type="region of interest" description="Disordered" evidence="4">
    <location>
        <begin position="1090"/>
        <end position="1118"/>
    </location>
</feature>